<dbReference type="Proteomes" id="UP001167160">
    <property type="component" value="Unassembled WGS sequence"/>
</dbReference>
<evidence type="ECO:0000313" key="3">
    <source>
        <dbReference type="EMBL" id="MCM2576688.1"/>
    </source>
</evidence>
<comment type="caution">
    <text evidence="3">The sequence shown here is derived from an EMBL/GenBank/DDBJ whole genome shotgun (WGS) entry which is preliminary data.</text>
</comment>
<feature type="region of interest" description="Disordered" evidence="1">
    <location>
        <begin position="424"/>
        <end position="447"/>
    </location>
</feature>
<evidence type="ECO:0000256" key="1">
    <source>
        <dbReference type="SAM" id="MobiDB-lite"/>
    </source>
</evidence>
<sequence>MTRPVRPRPRTLGAALLLCVPLVAGAPTTAVAKARAGGASLTVEERRLFRPVPQEILRRSGFDSVGPEFAHALAEVRTYRQARHVVGRCGSALWRRAVDRAQGRGPKGGDLSRSDDRPLYWARLAMSSSLREWEPSFGLSQGGREALLDRLERTSRGEDSIDLPPGAGIKRVVVTGFDPFQLDADIRHSNPSGTSALLLDGRTISTPAGPARVETAVFPVRWADFTRGTVERTLLPHLENGPRRADAVVNVSQGSGTWFDVDRFFGAWRGGTPDNDNVSRTGTVPIPPWAPTVRPQPQWTTTTLPYEELVAARSRPFPVRDNTAVVEIPAGASEPVERPDGPTPGSRARAGGAGNYLANEIGYRSTLLRDALRLRIPGGHVHTPLLSFGRGNTDPATGRISDPFLVRERLAITRQVTGLVAIATSAEGPQPHDRPEARRGWRTSGAR</sequence>
<evidence type="ECO:0000313" key="4">
    <source>
        <dbReference type="Proteomes" id="UP001167160"/>
    </source>
</evidence>
<keyword evidence="2" id="KW-0732">Signal</keyword>
<feature type="chain" id="PRO_5045641563" evidence="2">
    <location>
        <begin position="27"/>
        <end position="447"/>
    </location>
</feature>
<keyword evidence="4" id="KW-1185">Reference proteome</keyword>
<dbReference type="InterPro" id="IPR036440">
    <property type="entry name" value="Peptidase_C15-like_sf"/>
</dbReference>
<protein>
    <submittedName>
        <fullName evidence="3">Pyroglutamyl peptidase</fullName>
    </submittedName>
</protein>
<reference evidence="3" key="1">
    <citation type="journal article" date="2023" name="Int. J. Syst. Evol. Microbiol.">
        <title>Streptomyces meridianus sp. nov. isolated from brackish water of the Tagus estuary in Alcochete, Portugal.</title>
        <authorList>
            <person name="Santos J.D.N."/>
            <person name="Klimek D."/>
            <person name="Calusinska M."/>
            <person name="Lobo Da Cunha A."/>
            <person name="Catita J."/>
            <person name="Goncalves H."/>
            <person name="Gonzalez I."/>
            <person name="Reyes F."/>
            <person name="Lage O.M."/>
        </authorList>
    </citation>
    <scope>NUCLEOTIDE SEQUENCE</scope>
    <source>
        <strain evidence="3">MTZ3.1</strain>
    </source>
</reference>
<dbReference type="EMBL" id="JAMQGM010000011">
    <property type="protein sequence ID" value="MCM2576688.1"/>
    <property type="molecule type" value="Genomic_DNA"/>
</dbReference>
<dbReference type="Gene3D" id="3.40.630.20">
    <property type="entry name" value="Peptidase C15, pyroglutamyl peptidase I-like"/>
    <property type="match status" value="1"/>
</dbReference>
<accession>A0ABT0X2C4</accession>
<dbReference type="SUPFAM" id="SSF53182">
    <property type="entry name" value="Pyrrolidone carboxyl peptidase (pyroglutamate aminopeptidase)"/>
    <property type="match status" value="1"/>
</dbReference>
<evidence type="ECO:0000256" key="2">
    <source>
        <dbReference type="SAM" id="SignalP"/>
    </source>
</evidence>
<feature type="signal peptide" evidence="2">
    <location>
        <begin position="1"/>
        <end position="26"/>
    </location>
</feature>
<dbReference type="RefSeq" id="WP_251410079.1">
    <property type="nucleotide sequence ID" value="NZ_JAMQGM010000011.1"/>
</dbReference>
<gene>
    <name evidence="3" type="ORF">M1E25_04850</name>
</gene>
<name>A0ABT0X2C4_9ACTN</name>
<feature type="region of interest" description="Disordered" evidence="1">
    <location>
        <begin position="331"/>
        <end position="351"/>
    </location>
</feature>
<feature type="compositionally biased region" description="Basic and acidic residues" evidence="1">
    <location>
        <begin position="430"/>
        <end position="439"/>
    </location>
</feature>
<organism evidence="3 4">
    <name type="scientific">Streptomyces meridianus</name>
    <dbReference type="NCBI Taxonomy" id="2938945"/>
    <lineage>
        <taxon>Bacteria</taxon>
        <taxon>Bacillati</taxon>
        <taxon>Actinomycetota</taxon>
        <taxon>Actinomycetes</taxon>
        <taxon>Kitasatosporales</taxon>
        <taxon>Streptomycetaceae</taxon>
        <taxon>Streptomyces</taxon>
    </lineage>
</organism>
<proteinExistence type="predicted"/>